<dbReference type="Gene3D" id="1.10.287.80">
    <property type="entry name" value="ATP synthase, gamma subunit, helix hairpin domain"/>
    <property type="match status" value="1"/>
</dbReference>
<keyword evidence="13" id="KW-1185">Reference proteome</keyword>
<dbReference type="PANTHER" id="PTHR11693">
    <property type="entry name" value="ATP SYNTHASE GAMMA CHAIN"/>
    <property type="match status" value="1"/>
</dbReference>
<dbReference type="SUPFAM" id="SSF52943">
    <property type="entry name" value="ATP synthase (F1-ATPase), gamma subunit"/>
    <property type="match status" value="1"/>
</dbReference>
<evidence type="ECO:0000313" key="13">
    <source>
        <dbReference type="Proteomes" id="UP001177744"/>
    </source>
</evidence>
<dbReference type="AlphaFoldDB" id="A0AA40IA16"/>
<keyword evidence="6" id="KW-0406">Ion transport</keyword>
<dbReference type="FunFam" id="3.40.1380.10:FF:000003">
    <property type="entry name" value="ATP synthase subunit gamma"/>
    <property type="match status" value="1"/>
</dbReference>
<dbReference type="InterPro" id="IPR000131">
    <property type="entry name" value="ATP_synth_F1_gsu"/>
</dbReference>
<gene>
    <name evidence="12" type="ORF">QTO34_008089</name>
</gene>
<evidence type="ECO:0000256" key="10">
    <source>
        <dbReference type="ARBA" id="ARBA00023310"/>
    </source>
</evidence>
<keyword evidence="8" id="KW-0472">Membrane</keyword>
<dbReference type="FunFam" id="1.10.287.80:FF:000013">
    <property type="entry name" value="ATP synthase subunit gamma, mitochondrial"/>
    <property type="match status" value="1"/>
</dbReference>
<evidence type="ECO:0000256" key="2">
    <source>
        <dbReference type="ARBA" id="ARBA00007681"/>
    </source>
</evidence>
<dbReference type="Gene3D" id="3.40.1380.10">
    <property type="match status" value="1"/>
</dbReference>
<evidence type="ECO:0000313" key="12">
    <source>
        <dbReference type="EMBL" id="KAK1345626.1"/>
    </source>
</evidence>
<evidence type="ECO:0000256" key="1">
    <source>
        <dbReference type="ARBA" id="ARBA00004637"/>
    </source>
</evidence>
<name>A0AA40IA16_CNENI</name>
<comment type="caution">
    <text evidence="12">The sequence shown here is derived from an EMBL/GenBank/DDBJ whole genome shotgun (WGS) entry which is preliminary data.</text>
</comment>
<dbReference type="Proteomes" id="UP001177744">
    <property type="component" value="Unassembled WGS sequence"/>
</dbReference>
<evidence type="ECO:0000256" key="4">
    <source>
        <dbReference type="ARBA" id="ARBA00022781"/>
    </source>
</evidence>
<dbReference type="Pfam" id="PF00231">
    <property type="entry name" value="ATP-synt"/>
    <property type="match status" value="1"/>
</dbReference>
<keyword evidence="5" id="KW-0999">Mitochondrion inner membrane</keyword>
<evidence type="ECO:0000256" key="11">
    <source>
        <dbReference type="ARBA" id="ARBA00031066"/>
    </source>
</evidence>
<reference evidence="12" key="1">
    <citation type="submission" date="2023-06" db="EMBL/GenBank/DDBJ databases">
        <title>Reference genome for the Northern bat (Eptesicus nilssonii), a most northern bat species.</title>
        <authorList>
            <person name="Laine V.N."/>
            <person name="Pulliainen A.T."/>
            <person name="Lilley T.M."/>
        </authorList>
    </citation>
    <scope>NUCLEOTIDE SEQUENCE</scope>
    <source>
        <strain evidence="12">BLF_Eptnil</strain>
        <tissue evidence="12">Kidney</tissue>
    </source>
</reference>
<evidence type="ECO:0000256" key="5">
    <source>
        <dbReference type="ARBA" id="ARBA00022792"/>
    </source>
</evidence>
<keyword evidence="9" id="KW-0139">CF(1)</keyword>
<accession>A0AA40IA16</accession>
<organism evidence="12 13">
    <name type="scientific">Cnephaeus nilssonii</name>
    <name type="common">Northern bat</name>
    <name type="synonym">Eptesicus nilssonii</name>
    <dbReference type="NCBI Taxonomy" id="3371016"/>
    <lineage>
        <taxon>Eukaryota</taxon>
        <taxon>Metazoa</taxon>
        <taxon>Chordata</taxon>
        <taxon>Craniata</taxon>
        <taxon>Vertebrata</taxon>
        <taxon>Euteleostomi</taxon>
        <taxon>Mammalia</taxon>
        <taxon>Eutheria</taxon>
        <taxon>Laurasiatheria</taxon>
        <taxon>Chiroptera</taxon>
        <taxon>Yangochiroptera</taxon>
        <taxon>Vespertilionidae</taxon>
        <taxon>Cnephaeus</taxon>
    </lineage>
</organism>
<dbReference type="EMBL" id="JAULJE010000002">
    <property type="protein sequence ID" value="KAK1345626.1"/>
    <property type="molecule type" value="Genomic_DNA"/>
</dbReference>
<keyword evidence="3" id="KW-0813">Transport</keyword>
<evidence type="ECO:0000256" key="6">
    <source>
        <dbReference type="ARBA" id="ARBA00023065"/>
    </source>
</evidence>
<proteinExistence type="inferred from homology"/>
<comment type="similarity">
    <text evidence="2">Belongs to the ATPase gamma chain family.</text>
</comment>
<keyword evidence="4" id="KW-0375">Hydrogen ion transport</keyword>
<protein>
    <recommendedName>
        <fullName evidence="11">F-ATPase gamma subunit</fullName>
    </recommendedName>
</protein>
<evidence type="ECO:0000256" key="3">
    <source>
        <dbReference type="ARBA" id="ARBA00022448"/>
    </source>
</evidence>
<keyword evidence="10" id="KW-0066">ATP synthesis</keyword>
<dbReference type="GO" id="GO:0005743">
    <property type="term" value="C:mitochondrial inner membrane"/>
    <property type="evidence" value="ECO:0007669"/>
    <property type="project" value="UniProtKB-SubCell"/>
</dbReference>
<dbReference type="GO" id="GO:0046933">
    <property type="term" value="F:proton-transporting ATP synthase activity, rotational mechanism"/>
    <property type="evidence" value="ECO:0007669"/>
    <property type="project" value="InterPro"/>
</dbReference>
<sequence>MKLFFPSLTPFEIPVLERVCMASIERSDPLRAVRFSQNDPSSKYGNFERQRLKSIKNIQKITKSMKMVAAAKYARAERELKPARVYGTGSLALYEKADIKVPEDMKKHLLIGVSSDRGLCGAIHSSVAKQMKSEVATLTAAGKEVKIVGIGDKIRAILHRTHSDQFLVTFKEVGRKPLLLEMHQSLPWNY</sequence>
<dbReference type="GO" id="GO:0045259">
    <property type="term" value="C:proton-transporting ATP synthase complex"/>
    <property type="evidence" value="ECO:0007669"/>
    <property type="project" value="UniProtKB-KW"/>
</dbReference>
<dbReference type="PANTHER" id="PTHR11693:SF22">
    <property type="entry name" value="ATP SYNTHASE SUBUNIT GAMMA, MITOCHONDRIAL"/>
    <property type="match status" value="1"/>
</dbReference>
<keyword evidence="7" id="KW-0496">Mitochondrion</keyword>
<evidence type="ECO:0000256" key="9">
    <source>
        <dbReference type="ARBA" id="ARBA00023196"/>
    </source>
</evidence>
<dbReference type="InterPro" id="IPR035968">
    <property type="entry name" value="ATP_synth_F1_ATPase_gsu"/>
</dbReference>
<evidence type="ECO:0000256" key="8">
    <source>
        <dbReference type="ARBA" id="ARBA00023136"/>
    </source>
</evidence>
<comment type="subcellular location">
    <subcellularLocation>
        <location evidence="1">Mitochondrion inner membrane</location>
        <topology evidence="1">Peripheral membrane protein</topology>
    </subcellularLocation>
</comment>
<evidence type="ECO:0000256" key="7">
    <source>
        <dbReference type="ARBA" id="ARBA00023128"/>
    </source>
</evidence>